<dbReference type="AlphaFoldDB" id="A0A101XPE3"/>
<protein>
    <recommendedName>
        <fullName evidence="3">Haloacid dehalogenase</fullName>
    </recommendedName>
</protein>
<evidence type="ECO:0000313" key="1">
    <source>
        <dbReference type="EMBL" id="KUO95125.1"/>
    </source>
</evidence>
<dbReference type="InterPro" id="IPR041492">
    <property type="entry name" value="HAD_2"/>
</dbReference>
<dbReference type="SUPFAM" id="SSF56784">
    <property type="entry name" value="HAD-like"/>
    <property type="match status" value="1"/>
</dbReference>
<dbReference type="OrthoDB" id="9792518at2"/>
<dbReference type="Proteomes" id="UP000053557">
    <property type="component" value="Unassembled WGS sequence"/>
</dbReference>
<comment type="caution">
    <text evidence="1">The sequence shown here is derived from an EMBL/GenBank/DDBJ whole genome shotgun (WGS) entry which is preliminary data.</text>
</comment>
<dbReference type="InterPro" id="IPR036412">
    <property type="entry name" value="HAD-like_sf"/>
</dbReference>
<accession>A0A101XPE3</accession>
<proteinExistence type="predicted"/>
<dbReference type="InterPro" id="IPR023198">
    <property type="entry name" value="PGP-like_dom2"/>
</dbReference>
<dbReference type="PANTHER" id="PTHR43434:SF1">
    <property type="entry name" value="PHOSPHOGLYCOLATE PHOSPHATASE"/>
    <property type="match status" value="1"/>
</dbReference>
<dbReference type="PANTHER" id="PTHR43434">
    <property type="entry name" value="PHOSPHOGLYCOLATE PHOSPHATASE"/>
    <property type="match status" value="1"/>
</dbReference>
<dbReference type="Gene3D" id="1.10.150.240">
    <property type="entry name" value="Putative phosphatase, domain 2"/>
    <property type="match status" value="1"/>
</dbReference>
<reference evidence="1 2" key="1">
    <citation type="submission" date="2015-12" db="EMBL/GenBank/DDBJ databases">
        <title>Draft genome sequence of Acidibacillus ferrooxidans ITV001, isolated from a chalcopyrite acid mine drainage site in Brazil.</title>
        <authorList>
            <person name="Dall'Agnol H."/>
            <person name="Nancucheo I."/>
            <person name="Johnson B."/>
            <person name="Oliveira R."/>
            <person name="Leite L."/>
            <person name="Pylro V."/>
            <person name="Nunes G.L."/>
            <person name="Tzotzos G."/>
            <person name="Fernandes G.R."/>
            <person name="Dutra J."/>
            <person name="Orellana S.C."/>
            <person name="Oliveira G."/>
        </authorList>
    </citation>
    <scope>NUCLEOTIDE SEQUENCE [LARGE SCALE GENOMIC DNA]</scope>
    <source>
        <strain evidence="2">ITV01</strain>
    </source>
</reference>
<organism evidence="1 2">
    <name type="scientific">Ferroacidibacillus organovorans</name>
    <dbReference type="NCBI Taxonomy" id="1765683"/>
    <lineage>
        <taxon>Bacteria</taxon>
        <taxon>Bacillati</taxon>
        <taxon>Bacillota</taxon>
        <taxon>Bacilli</taxon>
        <taxon>Bacillales</taxon>
        <taxon>Alicyclobacillaceae</taxon>
        <taxon>Ferroacidibacillus</taxon>
    </lineage>
</organism>
<dbReference type="Gene3D" id="3.40.50.1000">
    <property type="entry name" value="HAD superfamily/HAD-like"/>
    <property type="match status" value="1"/>
</dbReference>
<dbReference type="GO" id="GO:0006281">
    <property type="term" value="P:DNA repair"/>
    <property type="evidence" value="ECO:0007669"/>
    <property type="project" value="TreeGrafter"/>
</dbReference>
<dbReference type="SFLD" id="SFLDG01129">
    <property type="entry name" value="C1.5:_HAD__Beta-PGM__Phosphata"/>
    <property type="match status" value="1"/>
</dbReference>
<gene>
    <name evidence="1" type="ORF">ATW55_13795</name>
</gene>
<evidence type="ECO:0000313" key="2">
    <source>
        <dbReference type="Proteomes" id="UP000053557"/>
    </source>
</evidence>
<dbReference type="InterPro" id="IPR050155">
    <property type="entry name" value="HAD-like_hydrolase_sf"/>
</dbReference>
<dbReference type="GO" id="GO:0005829">
    <property type="term" value="C:cytosol"/>
    <property type="evidence" value="ECO:0007669"/>
    <property type="project" value="TreeGrafter"/>
</dbReference>
<dbReference type="InterPro" id="IPR023214">
    <property type="entry name" value="HAD_sf"/>
</dbReference>
<evidence type="ECO:0008006" key="3">
    <source>
        <dbReference type="Google" id="ProtNLM"/>
    </source>
</evidence>
<dbReference type="SFLD" id="SFLDS00003">
    <property type="entry name" value="Haloacid_Dehalogenase"/>
    <property type="match status" value="1"/>
</dbReference>
<dbReference type="EMBL" id="LPVJ01000059">
    <property type="protein sequence ID" value="KUO95125.1"/>
    <property type="molecule type" value="Genomic_DNA"/>
</dbReference>
<dbReference type="GO" id="GO:0008967">
    <property type="term" value="F:phosphoglycolate phosphatase activity"/>
    <property type="evidence" value="ECO:0007669"/>
    <property type="project" value="TreeGrafter"/>
</dbReference>
<sequence>MRRQGVLYIFDMDGTLFQTEVLAVQAFRRTFDGLWLRGVMPVPAVNDETIVGTFGRVHEEIWEVLYGRSLTKDELEVADALLLEEELDLLEKGQGKLYDCVESTLETLTKEGAICAVASNGQQRYIEGIAKHFGIVHHFKAGLLSAGGMRVSKKADLVGMLLRDVVHERAVMVGDRLSDIEAGNAHGIHTVACRYGFGTIEEWRLADDQIHRFDEILDLTPHERRIMITP</sequence>
<keyword evidence="2" id="KW-1185">Reference proteome</keyword>
<dbReference type="RefSeq" id="WP_067718398.1">
    <property type="nucleotide sequence ID" value="NZ_LPVJ01000059.1"/>
</dbReference>
<name>A0A101XPE3_9BACL</name>
<dbReference type="Pfam" id="PF13419">
    <property type="entry name" value="HAD_2"/>
    <property type="match status" value="1"/>
</dbReference>